<dbReference type="Pfam" id="PF11907">
    <property type="entry name" value="DUF3427"/>
    <property type="match status" value="1"/>
</dbReference>
<dbReference type="SMART" id="SM00490">
    <property type="entry name" value="HELICc"/>
    <property type="match status" value="1"/>
</dbReference>
<dbReference type="CDD" id="cd18032">
    <property type="entry name" value="DEXHc_RE_I_III_res"/>
    <property type="match status" value="1"/>
</dbReference>
<sequence>MDIRPPARDVLLTLKASLNTAFIDGRADSSLETRPMFLRNAPKEGEKFLCALEEELKDCTSFSISVAFISLSGVTPLLQVLREAEKRNVRGRILTTDYLGFTEPAALKKLRGLKNLEVRLFRTSEARVGFHTKGYLFRHADGVDHLLLGSSNITGSALTVNQEWNVKLASAANGEFAKSAFRNFDALWNARESKALDDVLPNYEAEYKVRRPILRNAVGKDAVRQAERLNPNKMQRRFIRNIERLIEQGEKRALLISATGTGKTYAAAFAVQAVKPKRLLFVVHREQIARQAMKSFRRVLGDAYTYGVVSGTTAQKDFTPSAVFTTVQTLSRPDILQRAKAAAFDWVIIDESHRSGAESYQRIMATLEPDFWLGMTASPDRMDGFDVYALFGHNIACEIRLQEALDEDLLCPFHYFGIAEAVDLPFEERVDAIIDNADYYGYSGSCVKGLIFAKDVKEAFRLEAALNARGLRTKALSGKESINAREAAIARLVMDERESGDVHEAKQPALFEGIEVPGEKEAVPETGKLDYLITVDIFNEGVDIPEVNQVIFLRETQSSIVFIQQLGRGLRKAENKDFVVILDFIGAYDNNYLIPIALTGNRTYNKDDIRRELLSGSRVMPGAATIHFDEISRERIFKSIETAKTNSIRLLKTHFEMLRRKIGRRPQLTDFLDHASIDPTKYLRSQGCNSYEAFVAKHFPDVALKLSGDEVLDRLAGLARIGKGLREAEILLLEAAMDGCSAVLAEAKARNAQSSCRQIPDADWASAIRVLTNAFTQTRDAVMPAFMRAVFLEPNGAGDWRMHADWRKRLCDEPDFETACREYLALMRRLFEERLSGHEYRDTAFCLYEKYTYEEVCRLLNWPRNLNAQTIGGYAYDVATKTLPVFINYEKKVDAIQYADRFLSDSVLMACSKSNRSVDSVDVDRFFKRGAANAGNRIFLFVRRSKDDNEAKAFYFLGEIEAQGQPIPVSVPSSNAKPGEFNAFEVRYRLETPVRSDIYDYLRGALDGDLRTD</sequence>
<keyword evidence="3" id="KW-0547">Nucleotide-binding</keyword>
<dbReference type="Gene3D" id="3.40.50.300">
    <property type="entry name" value="P-loop containing nucleotide triphosphate hydrolases"/>
    <property type="match status" value="2"/>
</dbReference>
<dbReference type="CDD" id="cd09204">
    <property type="entry name" value="PLDc_N_DEXD_b2"/>
    <property type="match status" value="1"/>
</dbReference>
<reference evidence="3 4" key="1">
    <citation type="journal article" date="2021" name="Sci. Rep.">
        <title>The distribution of antibiotic resistance genes in chicken gut microbiota commensals.</title>
        <authorList>
            <person name="Juricova H."/>
            <person name="Matiasovicova J."/>
            <person name="Kubasova T."/>
            <person name="Cejkova D."/>
            <person name="Rychlik I."/>
        </authorList>
    </citation>
    <scope>NUCLEOTIDE SEQUENCE [LARGE SCALE GENOMIC DNA]</scope>
    <source>
        <strain evidence="3 4">An829</strain>
    </source>
</reference>
<feature type="domain" description="Helicase C-terminal" evidence="2">
    <location>
        <begin position="438"/>
        <end position="617"/>
    </location>
</feature>
<dbReference type="PROSITE" id="PS51194">
    <property type="entry name" value="HELICASE_CTER"/>
    <property type="match status" value="1"/>
</dbReference>
<dbReference type="Pfam" id="PF13091">
    <property type="entry name" value="PLDc_2"/>
    <property type="match status" value="1"/>
</dbReference>
<dbReference type="Gene3D" id="3.30.870.10">
    <property type="entry name" value="Endonuclease Chain A"/>
    <property type="match status" value="1"/>
</dbReference>
<dbReference type="RefSeq" id="WP_205102666.1">
    <property type="nucleotide sequence ID" value="NZ_JACJJC010000009.1"/>
</dbReference>
<dbReference type="PROSITE" id="PS51192">
    <property type="entry name" value="HELICASE_ATP_BIND_1"/>
    <property type="match status" value="1"/>
</dbReference>
<dbReference type="CDD" id="cd18799">
    <property type="entry name" value="SF2_C_EcoAI-like"/>
    <property type="match status" value="1"/>
</dbReference>
<evidence type="ECO:0000259" key="1">
    <source>
        <dbReference type="PROSITE" id="PS51192"/>
    </source>
</evidence>
<keyword evidence="4" id="KW-1185">Reference proteome</keyword>
<dbReference type="EMBL" id="JACJJC010000009">
    <property type="protein sequence ID" value="MBM6704193.1"/>
    <property type="molecule type" value="Genomic_DNA"/>
</dbReference>
<dbReference type="InterPro" id="IPR050742">
    <property type="entry name" value="Helicase_Restrict-Modif_Enz"/>
</dbReference>
<keyword evidence="3" id="KW-0378">Hydrolase</keyword>
<dbReference type="InterPro" id="IPR014001">
    <property type="entry name" value="Helicase_ATP-bd"/>
</dbReference>
<evidence type="ECO:0000313" key="3">
    <source>
        <dbReference type="EMBL" id="MBM6704193.1"/>
    </source>
</evidence>
<evidence type="ECO:0000313" key="4">
    <source>
        <dbReference type="Proteomes" id="UP000715095"/>
    </source>
</evidence>
<proteinExistence type="predicted"/>
<dbReference type="InterPro" id="IPR006935">
    <property type="entry name" value="Helicase/UvrB_N"/>
</dbReference>
<comment type="caution">
    <text evidence="3">The sequence shown here is derived from an EMBL/GenBank/DDBJ whole genome shotgun (WGS) entry which is preliminary data.</text>
</comment>
<keyword evidence="3" id="KW-0067">ATP-binding</keyword>
<protein>
    <submittedName>
        <fullName evidence="3">DEAD/DEAH box helicase</fullName>
    </submittedName>
</protein>
<organism evidence="3 4">
    <name type="scientific">Sutterella massiliensis</name>
    <dbReference type="NCBI Taxonomy" id="1816689"/>
    <lineage>
        <taxon>Bacteria</taxon>
        <taxon>Pseudomonadati</taxon>
        <taxon>Pseudomonadota</taxon>
        <taxon>Betaproteobacteria</taxon>
        <taxon>Burkholderiales</taxon>
        <taxon>Sutterellaceae</taxon>
        <taxon>Sutterella</taxon>
    </lineage>
</organism>
<dbReference type="InterPro" id="IPR027417">
    <property type="entry name" value="P-loop_NTPase"/>
</dbReference>
<dbReference type="SUPFAM" id="SSF52540">
    <property type="entry name" value="P-loop containing nucleoside triphosphate hydrolases"/>
    <property type="match status" value="1"/>
</dbReference>
<keyword evidence="3" id="KW-0347">Helicase</keyword>
<feature type="domain" description="Helicase ATP-binding" evidence="1">
    <location>
        <begin position="244"/>
        <end position="397"/>
    </location>
</feature>
<dbReference type="Pfam" id="PF26350">
    <property type="entry name" value="DUF8090"/>
    <property type="match status" value="1"/>
</dbReference>
<dbReference type="SMART" id="SM00487">
    <property type="entry name" value="DEXDc"/>
    <property type="match status" value="1"/>
</dbReference>
<dbReference type="InterPro" id="IPR025202">
    <property type="entry name" value="PLD-like_dom"/>
</dbReference>
<name>A0ABS2DS79_9BURK</name>
<dbReference type="Pfam" id="PF00271">
    <property type="entry name" value="Helicase_C"/>
    <property type="match status" value="1"/>
</dbReference>
<dbReference type="Pfam" id="PF04851">
    <property type="entry name" value="ResIII"/>
    <property type="match status" value="1"/>
</dbReference>
<dbReference type="InterPro" id="IPR001650">
    <property type="entry name" value="Helicase_C-like"/>
</dbReference>
<gene>
    <name evidence="3" type="ORF">H6A60_06815</name>
</gene>
<evidence type="ECO:0000259" key="2">
    <source>
        <dbReference type="PROSITE" id="PS51194"/>
    </source>
</evidence>
<dbReference type="Proteomes" id="UP000715095">
    <property type="component" value="Unassembled WGS sequence"/>
</dbReference>
<dbReference type="PANTHER" id="PTHR47396">
    <property type="entry name" value="TYPE I RESTRICTION ENZYME ECOKI R PROTEIN"/>
    <property type="match status" value="1"/>
</dbReference>
<dbReference type="InterPro" id="IPR058403">
    <property type="entry name" value="DUF8090"/>
</dbReference>
<dbReference type="PANTHER" id="PTHR47396:SF1">
    <property type="entry name" value="ATP-DEPENDENT HELICASE IRC3-RELATED"/>
    <property type="match status" value="1"/>
</dbReference>
<dbReference type="GO" id="GO:0004386">
    <property type="term" value="F:helicase activity"/>
    <property type="evidence" value="ECO:0007669"/>
    <property type="project" value="UniProtKB-KW"/>
</dbReference>
<dbReference type="SUPFAM" id="SSF56024">
    <property type="entry name" value="Phospholipase D/nuclease"/>
    <property type="match status" value="1"/>
</dbReference>
<accession>A0ABS2DS79</accession>
<dbReference type="InterPro" id="IPR021835">
    <property type="entry name" value="DUF3427"/>
</dbReference>